<name>A0A376FZF8_9FLAO</name>
<evidence type="ECO:0000313" key="2">
    <source>
        <dbReference type="Proteomes" id="UP000254737"/>
    </source>
</evidence>
<organism evidence="1 2">
    <name type="scientific">Empedobacter falsenii</name>
    <dbReference type="NCBI Taxonomy" id="343874"/>
    <lineage>
        <taxon>Bacteria</taxon>
        <taxon>Pseudomonadati</taxon>
        <taxon>Bacteroidota</taxon>
        <taxon>Flavobacteriia</taxon>
        <taxon>Flavobacteriales</taxon>
        <taxon>Weeksellaceae</taxon>
        <taxon>Empedobacter</taxon>
    </lineage>
</organism>
<evidence type="ECO:0000313" key="1">
    <source>
        <dbReference type="EMBL" id="STD53071.1"/>
    </source>
</evidence>
<dbReference type="EMBL" id="UFXS01000001">
    <property type="protein sequence ID" value="STD53071.1"/>
    <property type="molecule type" value="Genomic_DNA"/>
</dbReference>
<reference evidence="1 2" key="1">
    <citation type="submission" date="2018-06" db="EMBL/GenBank/DDBJ databases">
        <authorList>
            <consortium name="Pathogen Informatics"/>
            <person name="Doyle S."/>
        </authorList>
    </citation>
    <scope>NUCLEOTIDE SEQUENCE [LARGE SCALE GENOMIC DNA]</scope>
    <source>
        <strain evidence="1 2">NCTC13456</strain>
    </source>
</reference>
<dbReference type="RefSeq" id="WP_114998237.1">
    <property type="nucleotide sequence ID" value="NZ_UFXS01000001.1"/>
</dbReference>
<dbReference type="AlphaFoldDB" id="A0A376FZF8"/>
<accession>A0A376FZF8</accession>
<proteinExistence type="predicted"/>
<dbReference type="Proteomes" id="UP000254737">
    <property type="component" value="Unassembled WGS sequence"/>
</dbReference>
<protein>
    <submittedName>
        <fullName evidence="1">Uncharacterized protein</fullName>
    </submittedName>
</protein>
<gene>
    <name evidence="1" type="ORF">NCTC13456_00289</name>
</gene>
<sequence>MFQENQPSKFICSINLYLDDSLSVPVPLYHPENKENGFFDTLLKGSKKTPRISRIDFSFSEEFTENRAGGYYNTSCSFKSKNTNNKRAINLDQLKEVHYIGLVYADGSEAIIGRNDREQNAKPTLSFSSNENFSEVTFSCNSIMPITQKYTINTKYTFNYPFIYF</sequence>